<reference evidence="1" key="1">
    <citation type="submission" date="2009-01" db="EMBL/GenBank/DDBJ databases">
        <title>Complete sequence of chromosome Cyanothece sp. PCC 7425.</title>
        <authorList>
            <consortium name="US DOE Joint Genome Institute"/>
            <person name="Lucas S."/>
            <person name="Copeland A."/>
            <person name="Lapidus A."/>
            <person name="Glavina del Rio T."/>
            <person name="Dalin E."/>
            <person name="Tice H."/>
            <person name="Bruce D."/>
            <person name="Goodwin L."/>
            <person name="Pitluck S."/>
            <person name="Sims D."/>
            <person name="Meineke L."/>
            <person name="Brettin T."/>
            <person name="Detter J.C."/>
            <person name="Han C."/>
            <person name="Larimer F."/>
            <person name="Land M."/>
            <person name="Hauser L."/>
            <person name="Kyrpides N."/>
            <person name="Ovchinnikova G."/>
            <person name="Liberton M."/>
            <person name="Stoeckel J."/>
            <person name="Banerjee A."/>
            <person name="Singh A."/>
            <person name="Page L."/>
            <person name="Sato H."/>
            <person name="Zhao L."/>
            <person name="Sherman L."/>
            <person name="Pakrasi H."/>
            <person name="Richardson P."/>
        </authorList>
    </citation>
    <scope>NUCLEOTIDE SEQUENCE</scope>
    <source>
        <strain evidence="1">PCC 7425</strain>
    </source>
</reference>
<protein>
    <recommendedName>
        <fullName evidence="2">Glycosyl transferase group 1</fullName>
    </recommendedName>
</protein>
<name>B8HNL2_CYAP4</name>
<proteinExistence type="predicted"/>
<dbReference type="HOGENOM" id="CLU_828245_0_0_3"/>
<dbReference type="eggNOG" id="COG1519">
    <property type="taxonomic scope" value="Bacteria"/>
</dbReference>
<dbReference type="EMBL" id="CP001344">
    <property type="protein sequence ID" value="ACL43743.1"/>
    <property type="molecule type" value="Genomic_DNA"/>
</dbReference>
<dbReference type="KEGG" id="cyn:Cyan7425_1369"/>
<sequence length="335" mass="39117">MRRTPQPRIAVSSREEPFVRLIYDHLKNHLYELDMVFHPAFLRATDLYHLQWPEWSLLLKRNVLSRHQQRIRELKRHHIPIVWTQHNFIPHNKDESYQSIYQAWAKAADVVIHLSKWGEQRVRSHYTYSPDCQHVVIPHPCWNWTGETHERPDRQALEQELGLKPCGIRLGIVGKPRQEKDIIGFMRTFAACSRPDLQLVVWSLDRKDRVPDDPRIYAMPYQFVSPEIYQQQLAVLDVLVMPFAQHTMLATGTVADAIAFGLPCLVSDWPYLMEYLRGAAIPYGSGQDNLIACLESLDQTMLERARAATQQLQSDYAPDRISALTWAVLKKYMKK</sequence>
<gene>
    <name evidence="1" type="ordered locus">Cyan7425_1369</name>
</gene>
<accession>B8HNL2</accession>
<dbReference type="SUPFAM" id="SSF53756">
    <property type="entry name" value="UDP-Glycosyltransferase/glycogen phosphorylase"/>
    <property type="match status" value="1"/>
</dbReference>
<organism evidence="1">
    <name type="scientific">Cyanothece sp. (strain PCC 7425 / ATCC 29141)</name>
    <dbReference type="NCBI Taxonomy" id="395961"/>
    <lineage>
        <taxon>Bacteria</taxon>
        <taxon>Bacillati</taxon>
        <taxon>Cyanobacteriota</taxon>
        <taxon>Cyanophyceae</taxon>
        <taxon>Gomontiellales</taxon>
        <taxon>Cyanothecaceae</taxon>
        <taxon>Cyanothece</taxon>
    </lineage>
</organism>
<dbReference type="Gene3D" id="3.40.50.2000">
    <property type="entry name" value="Glycogen Phosphorylase B"/>
    <property type="match status" value="1"/>
</dbReference>
<evidence type="ECO:0008006" key="2">
    <source>
        <dbReference type="Google" id="ProtNLM"/>
    </source>
</evidence>
<dbReference type="OrthoDB" id="9790710at2"/>
<dbReference type="AlphaFoldDB" id="B8HNL2"/>
<evidence type="ECO:0000313" key="1">
    <source>
        <dbReference type="EMBL" id="ACL43743.1"/>
    </source>
</evidence>